<dbReference type="HOGENOM" id="CLU_010119_4_0_1"/>
<dbReference type="InterPro" id="IPR005123">
    <property type="entry name" value="Oxoglu/Fe-dep_dioxygenase_dom"/>
</dbReference>
<dbReference type="Proteomes" id="UP000016930">
    <property type="component" value="Unassembled WGS sequence"/>
</dbReference>
<accession>M2RMX2</accession>
<keyword evidence="1" id="KW-0560">Oxidoreductase</keyword>
<reference evidence="3 4" key="1">
    <citation type="journal article" date="2012" name="Proc. Natl. Acad. Sci. U.S.A.">
        <title>Comparative genomics of Ceriporiopsis subvermispora and Phanerochaete chrysosporium provide insight into selective ligninolysis.</title>
        <authorList>
            <person name="Fernandez-Fueyo E."/>
            <person name="Ruiz-Duenas F.J."/>
            <person name="Ferreira P."/>
            <person name="Floudas D."/>
            <person name="Hibbett D.S."/>
            <person name="Canessa P."/>
            <person name="Larrondo L.F."/>
            <person name="James T.Y."/>
            <person name="Seelenfreund D."/>
            <person name="Lobos S."/>
            <person name="Polanco R."/>
            <person name="Tello M."/>
            <person name="Honda Y."/>
            <person name="Watanabe T."/>
            <person name="Watanabe T."/>
            <person name="Ryu J.S."/>
            <person name="Kubicek C.P."/>
            <person name="Schmoll M."/>
            <person name="Gaskell J."/>
            <person name="Hammel K.E."/>
            <person name="St John F.J."/>
            <person name="Vanden Wymelenberg A."/>
            <person name="Sabat G."/>
            <person name="Splinter BonDurant S."/>
            <person name="Syed K."/>
            <person name="Yadav J.S."/>
            <person name="Doddapaneni H."/>
            <person name="Subramanian V."/>
            <person name="Lavin J.L."/>
            <person name="Oguiza J.A."/>
            <person name="Perez G."/>
            <person name="Pisabarro A.G."/>
            <person name="Ramirez L."/>
            <person name="Santoyo F."/>
            <person name="Master E."/>
            <person name="Coutinho P.M."/>
            <person name="Henrissat B."/>
            <person name="Lombard V."/>
            <person name="Magnuson J.K."/>
            <person name="Kuees U."/>
            <person name="Hori C."/>
            <person name="Igarashi K."/>
            <person name="Samejima M."/>
            <person name="Held B.W."/>
            <person name="Barry K.W."/>
            <person name="LaButti K.M."/>
            <person name="Lapidus A."/>
            <person name="Lindquist E.A."/>
            <person name="Lucas S.M."/>
            <person name="Riley R."/>
            <person name="Salamov A.A."/>
            <person name="Hoffmeister D."/>
            <person name="Schwenk D."/>
            <person name="Hadar Y."/>
            <person name="Yarden O."/>
            <person name="de Vries R.P."/>
            <person name="Wiebenga A."/>
            <person name="Stenlid J."/>
            <person name="Eastwood D."/>
            <person name="Grigoriev I.V."/>
            <person name="Berka R.M."/>
            <person name="Blanchette R.A."/>
            <person name="Kersten P."/>
            <person name="Martinez A.T."/>
            <person name="Vicuna R."/>
            <person name="Cullen D."/>
        </authorList>
    </citation>
    <scope>NUCLEOTIDE SEQUENCE [LARGE SCALE GENOMIC DNA]</scope>
    <source>
        <strain evidence="3 4">B</strain>
    </source>
</reference>
<dbReference type="Pfam" id="PF14226">
    <property type="entry name" value="DIOX_N"/>
    <property type="match status" value="1"/>
</dbReference>
<evidence type="ECO:0000313" key="4">
    <source>
        <dbReference type="Proteomes" id="UP000016930"/>
    </source>
</evidence>
<name>M2RMX2_CERS8</name>
<dbReference type="OrthoDB" id="406156at2759"/>
<dbReference type="PANTHER" id="PTHR47990">
    <property type="entry name" value="2-OXOGLUTARATE (2OG) AND FE(II)-DEPENDENT OXYGENASE SUPERFAMILY PROTEIN-RELATED"/>
    <property type="match status" value="1"/>
</dbReference>
<dbReference type="SUPFAM" id="SSF51197">
    <property type="entry name" value="Clavaminate synthase-like"/>
    <property type="match status" value="1"/>
</dbReference>
<dbReference type="PROSITE" id="PS51471">
    <property type="entry name" value="FE2OG_OXY"/>
    <property type="match status" value="1"/>
</dbReference>
<dbReference type="STRING" id="914234.M2RMX2"/>
<dbReference type="InterPro" id="IPR027443">
    <property type="entry name" value="IPNS-like_sf"/>
</dbReference>
<protein>
    <recommendedName>
        <fullName evidence="2">Fe2OG dioxygenase domain-containing protein</fullName>
    </recommendedName>
</protein>
<keyword evidence="4" id="KW-1185">Reference proteome</keyword>
<dbReference type="AlphaFoldDB" id="M2RMX2"/>
<feature type="domain" description="Fe2OG dioxygenase" evidence="2">
    <location>
        <begin position="180"/>
        <end position="286"/>
    </location>
</feature>
<organism evidence="3 4">
    <name type="scientific">Ceriporiopsis subvermispora (strain B)</name>
    <name type="common">White-rot fungus</name>
    <name type="synonym">Gelatoporia subvermispora</name>
    <dbReference type="NCBI Taxonomy" id="914234"/>
    <lineage>
        <taxon>Eukaryota</taxon>
        <taxon>Fungi</taxon>
        <taxon>Dikarya</taxon>
        <taxon>Basidiomycota</taxon>
        <taxon>Agaricomycotina</taxon>
        <taxon>Agaricomycetes</taxon>
        <taxon>Polyporales</taxon>
        <taxon>Gelatoporiaceae</taxon>
        <taxon>Gelatoporia</taxon>
    </lineage>
</organism>
<gene>
    <name evidence="3" type="ORF">CERSUDRAFT_92312</name>
</gene>
<dbReference type="InterPro" id="IPR050231">
    <property type="entry name" value="Iron_ascorbate_oxido_reductase"/>
</dbReference>
<dbReference type="GO" id="GO:0016491">
    <property type="term" value="F:oxidoreductase activity"/>
    <property type="evidence" value="ECO:0007669"/>
    <property type="project" value="UniProtKB-KW"/>
</dbReference>
<evidence type="ECO:0000259" key="2">
    <source>
        <dbReference type="PROSITE" id="PS51471"/>
    </source>
</evidence>
<dbReference type="Pfam" id="PF03171">
    <property type="entry name" value="2OG-FeII_Oxy"/>
    <property type="match status" value="1"/>
</dbReference>
<keyword evidence="1" id="KW-0479">Metal-binding</keyword>
<dbReference type="Gene3D" id="2.60.120.330">
    <property type="entry name" value="B-lactam Antibiotic, Isopenicillin N Synthase, Chain"/>
    <property type="match status" value="1"/>
</dbReference>
<proteinExistence type="inferred from homology"/>
<evidence type="ECO:0000256" key="1">
    <source>
        <dbReference type="RuleBase" id="RU003682"/>
    </source>
</evidence>
<evidence type="ECO:0000313" key="3">
    <source>
        <dbReference type="EMBL" id="EMD39822.1"/>
    </source>
</evidence>
<dbReference type="GO" id="GO:0046872">
    <property type="term" value="F:metal ion binding"/>
    <property type="evidence" value="ECO:0007669"/>
    <property type="project" value="UniProtKB-KW"/>
</dbReference>
<keyword evidence="1" id="KW-0408">Iron</keyword>
<comment type="similarity">
    <text evidence="1">Belongs to the iron/ascorbate-dependent oxidoreductase family.</text>
</comment>
<dbReference type="InterPro" id="IPR044861">
    <property type="entry name" value="IPNS-like_FE2OG_OXY"/>
</dbReference>
<sequence length="362" mass="40091">MPGLITYPSFPEDLPTAPLLVVDYALLKSGDETEKGRLWKAATELGFWYLKNHGSEHEVDEMFDVGTDIMRLPLEEKVKFEQANDGSIAGYKSPGANTIDDKGTGDLNEYIVIMKDDILAWPNVMHRAYPEPANAHMEGAIRPFSRKAIEVNLTVLNVLNEKLALPDGTLAGLHRPEVRSQDAVKFVNVQPLFRTVSEDTVLVPGHTDYGSLTFLHNRLGGLQIQMPGSEGWLYVKPIPGHAVYNIGDAMAIMTAGLLRSCIHRVVLPPGEQSRYERQSLVYFTRPEDTVILRPLAGSPIVADAVSKNPEKDWDKGVTSQEWIARRAKARKAANYQGAEAWKKHIVGTEDEAALARQVTNVA</sequence>
<dbReference type="EMBL" id="KB445793">
    <property type="protein sequence ID" value="EMD39822.1"/>
    <property type="molecule type" value="Genomic_DNA"/>
</dbReference>
<dbReference type="InterPro" id="IPR026992">
    <property type="entry name" value="DIOX_N"/>
</dbReference>